<evidence type="ECO:0000256" key="7">
    <source>
        <dbReference type="ARBA" id="ARBA00022840"/>
    </source>
</evidence>
<dbReference type="SUPFAM" id="SSF88697">
    <property type="entry name" value="PUA domain-like"/>
    <property type="match status" value="1"/>
</dbReference>
<keyword evidence="7 8" id="KW-0067">ATP-binding</keyword>
<feature type="domain" description="PUA" evidence="9">
    <location>
        <begin position="280"/>
        <end position="363"/>
    </location>
</feature>
<keyword evidence="6 8" id="KW-0418">Kinase</keyword>
<dbReference type="InterPro" id="IPR002478">
    <property type="entry name" value="PUA"/>
</dbReference>
<dbReference type="PROSITE" id="PS00902">
    <property type="entry name" value="GLUTAMATE_5_KINASE"/>
    <property type="match status" value="1"/>
</dbReference>
<dbReference type="UniPathway" id="UPA00098">
    <property type="reaction ID" value="UER00359"/>
</dbReference>
<protein>
    <recommendedName>
        <fullName evidence="8">Glutamate 5-kinase</fullName>
        <ecNumber evidence="8">2.7.2.11</ecNumber>
    </recommendedName>
    <alternativeName>
        <fullName evidence="8">Gamma-glutamyl kinase</fullName>
        <shortName evidence="8">GK</shortName>
    </alternativeName>
</protein>
<dbReference type="AlphaFoldDB" id="I5ARY0"/>
<dbReference type="GO" id="GO:0005524">
    <property type="term" value="F:ATP binding"/>
    <property type="evidence" value="ECO:0007669"/>
    <property type="project" value="UniProtKB-KW"/>
</dbReference>
<keyword evidence="11" id="KW-1185">Reference proteome</keyword>
<keyword evidence="5 8" id="KW-0547">Nucleotide-binding</keyword>
<dbReference type="PIRSF" id="PIRSF000729">
    <property type="entry name" value="GK"/>
    <property type="match status" value="1"/>
</dbReference>
<dbReference type="Gene3D" id="2.30.130.10">
    <property type="entry name" value="PUA domain"/>
    <property type="match status" value="1"/>
</dbReference>
<comment type="subcellular location">
    <subcellularLocation>
        <location evidence="8">Cytoplasm</location>
    </subcellularLocation>
</comment>
<accession>I5ARY0</accession>
<dbReference type="EC" id="2.7.2.11" evidence="8"/>
<dbReference type="PRINTS" id="PR00474">
    <property type="entry name" value="GLU5KINASE"/>
</dbReference>
<dbReference type="SMART" id="SM00359">
    <property type="entry name" value="PUA"/>
    <property type="match status" value="1"/>
</dbReference>
<feature type="binding site" evidence="8">
    <location>
        <position position="152"/>
    </location>
    <ligand>
        <name>substrate</name>
    </ligand>
</feature>
<evidence type="ECO:0000256" key="2">
    <source>
        <dbReference type="ARBA" id="ARBA00022605"/>
    </source>
</evidence>
<feature type="binding site" evidence="8">
    <location>
        <begin position="213"/>
        <end position="219"/>
    </location>
    <ligand>
        <name>ATP</name>
        <dbReference type="ChEBI" id="CHEBI:30616"/>
    </ligand>
</feature>
<evidence type="ECO:0000256" key="6">
    <source>
        <dbReference type="ARBA" id="ARBA00022777"/>
    </source>
</evidence>
<dbReference type="Pfam" id="PF00696">
    <property type="entry name" value="AA_kinase"/>
    <property type="match status" value="1"/>
</dbReference>
<evidence type="ECO:0000256" key="3">
    <source>
        <dbReference type="ARBA" id="ARBA00022650"/>
    </source>
</evidence>
<feature type="binding site" evidence="8">
    <location>
        <position position="140"/>
    </location>
    <ligand>
        <name>substrate</name>
    </ligand>
</feature>
<keyword evidence="2 8" id="KW-0028">Amino-acid biosynthesis</keyword>
<dbReference type="InterPro" id="IPR041739">
    <property type="entry name" value="G5K_ProB"/>
</dbReference>
<sequence>MRDLSHIHNIIVKVGSSSLTGENGIISDEKMLSIVSQIAAVRRKEIHVVLVSSGAQAAGMGVLGLDRKPADMSKKQALAAIGQAKLMQHYENLFRIFNLKCAQILLNHDDFDNRKRQMNLENALGALIDYDVIPIINENDSLAVEEIKVGDNDTLASMIVPAAGGDLLVLMSDIDGLYNDNPNENPDAKLIPYVGDIAEVESFAKDSSSSVGTGGMITKINAAKMVNAYGCDMAIINAGTPNALVRLMDGEEIGTIFDGHREKDLSAKKHWILYRSTIRGQIVVDEGAYLSVRDKRSSLLPKGVTGVNGDFLSGAVVEIVNSEGNSCGKGIVNYSSDEIRLIMGRGTDEIEEVLHYKDYDEVIHANNLVVIS</sequence>
<reference evidence="10 11" key="2">
    <citation type="submission" date="2012-02" db="EMBL/GenBank/DDBJ databases">
        <title>Improved High-Quality Draft sequence of Eubacterium cellulosolvens 6.</title>
        <authorList>
            <consortium name="US DOE Joint Genome Institute"/>
            <person name="Lucas S."/>
            <person name="Han J."/>
            <person name="Lapidus A."/>
            <person name="Cheng J.-F."/>
            <person name="Goodwin L."/>
            <person name="Pitluck S."/>
            <person name="Peters L."/>
            <person name="Mikhailova N."/>
            <person name="Gu W."/>
            <person name="Detter J.C."/>
            <person name="Han C."/>
            <person name="Tapia R."/>
            <person name="Land M."/>
            <person name="Hauser L."/>
            <person name="Kyrpides N."/>
            <person name="Ivanova N."/>
            <person name="Pagani I."/>
            <person name="Johnson E."/>
            <person name="Mukhopadhyay B."/>
            <person name="Anderson I."/>
            <person name="Woyke T."/>
        </authorList>
    </citation>
    <scope>NUCLEOTIDE SEQUENCE [LARGE SCALE GENOMIC DNA]</scope>
    <source>
        <strain evidence="10 11">6</strain>
    </source>
</reference>
<organism evidence="10 11">
    <name type="scientific">Eubacterium cellulosolvens (strain ATCC 43171 / JCM 9499 / 6)</name>
    <name type="common">Cillobacterium cellulosolvens</name>
    <dbReference type="NCBI Taxonomy" id="633697"/>
    <lineage>
        <taxon>Bacteria</taxon>
        <taxon>Bacillati</taxon>
        <taxon>Bacillota</taxon>
        <taxon>Clostridia</taxon>
        <taxon>Eubacteriales</taxon>
        <taxon>Eubacteriaceae</taxon>
        <taxon>Eubacterium</taxon>
    </lineage>
</organism>
<dbReference type="HAMAP" id="MF_00456">
    <property type="entry name" value="ProB"/>
    <property type="match status" value="1"/>
</dbReference>
<dbReference type="STRING" id="633697.EubceDRAFT1_0715"/>
<dbReference type="PANTHER" id="PTHR43654">
    <property type="entry name" value="GLUTAMATE 5-KINASE"/>
    <property type="match status" value="1"/>
</dbReference>
<comment type="pathway">
    <text evidence="8">Amino-acid biosynthesis; L-proline biosynthesis; L-glutamate 5-semialdehyde from L-glutamate: step 1/2.</text>
</comment>
<dbReference type="CDD" id="cd04242">
    <property type="entry name" value="AAK_G5K_ProB"/>
    <property type="match status" value="1"/>
</dbReference>
<dbReference type="InterPro" id="IPR011529">
    <property type="entry name" value="Glu_5kinase"/>
</dbReference>
<dbReference type="FunFam" id="3.40.1160.10:FF:000018">
    <property type="entry name" value="Glutamate 5-kinase"/>
    <property type="match status" value="1"/>
</dbReference>
<evidence type="ECO:0000256" key="5">
    <source>
        <dbReference type="ARBA" id="ARBA00022741"/>
    </source>
</evidence>
<dbReference type="Pfam" id="PF01472">
    <property type="entry name" value="PUA"/>
    <property type="match status" value="1"/>
</dbReference>
<dbReference type="GO" id="GO:0003723">
    <property type="term" value="F:RNA binding"/>
    <property type="evidence" value="ECO:0007669"/>
    <property type="project" value="InterPro"/>
</dbReference>
<dbReference type="InterPro" id="IPR036974">
    <property type="entry name" value="PUA_sf"/>
</dbReference>
<dbReference type="PANTHER" id="PTHR43654:SF1">
    <property type="entry name" value="ISOPENTENYL PHOSPHATE KINASE"/>
    <property type="match status" value="1"/>
</dbReference>
<dbReference type="InterPro" id="IPR005715">
    <property type="entry name" value="Glu_5kinase/COase_Synthase"/>
</dbReference>
<dbReference type="eggNOG" id="COG0263">
    <property type="taxonomic scope" value="Bacteria"/>
</dbReference>
<evidence type="ECO:0000256" key="1">
    <source>
        <dbReference type="ARBA" id="ARBA00022490"/>
    </source>
</evidence>
<comment type="catalytic activity">
    <reaction evidence="8">
        <text>L-glutamate + ATP = L-glutamyl 5-phosphate + ADP</text>
        <dbReference type="Rhea" id="RHEA:14877"/>
        <dbReference type="ChEBI" id="CHEBI:29985"/>
        <dbReference type="ChEBI" id="CHEBI:30616"/>
        <dbReference type="ChEBI" id="CHEBI:58274"/>
        <dbReference type="ChEBI" id="CHEBI:456216"/>
        <dbReference type="EC" id="2.7.2.11"/>
    </reaction>
</comment>
<dbReference type="GO" id="GO:0004349">
    <property type="term" value="F:glutamate 5-kinase activity"/>
    <property type="evidence" value="ECO:0007669"/>
    <property type="project" value="UniProtKB-UniRule"/>
</dbReference>
<feature type="binding site" evidence="8">
    <location>
        <position position="13"/>
    </location>
    <ligand>
        <name>ATP</name>
        <dbReference type="ChEBI" id="CHEBI:30616"/>
    </ligand>
</feature>
<dbReference type="Proteomes" id="UP000005753">
    <property type="component" value="Chromosome"/>
</dbReference>
<dbReference type="HOGENOM" id="CLU_025400_2_0_9"/>
<dbReference type="GO" id="GO:0055129">
    <property type="term" value="P:L-proline biosynthetic process"/>
    <property type="evidence" value="ECO:0007669"/>
    <property type="project" value="UniProtKB-UniRule"/>
</dbReference>
<keyword evidence="1 8" id="KW-0963">Cytoplasm</keyword>
<gene>
    <name evidence="8" type="primary">proB</name>
    <name evidence="10" type="ORF">EubceDRAFT1_0715</name>
</gene>
<name>I5ARY0_EUBC6</name>
<feature type="binding site" evidence="8">
    <location>
        <position position="53"/>
    </location>
    <ligand>
        <name>substrate</name>
    </ligand>
</feature>
<dbReference type="GO" id="GO:0005829">
    <property type="term" value="C:cytosol"/>
    <property type="evidence" value="ECO:0007669"/>
    <property type="project" value="TreeGrafter"/>
</dbReference>
<dbReference type="PROSITE" id="PS50890">
    <property type="entry name" value="PUA"/>
    <property type="match status" value="1"/>
</dbReference>
<keyword evidence="4 8" id="KW-0808">Transferase</keyword>
<dbReference type="CDD" id="cd21157">
    <property type="entry name" value="PUA_G5K"/>
    <property type="match status" value="1"/>
</dbReference>
<dbReference type="InterPro" id="IPR015947">
    <property type="entry name" value="PUA-like_sf"/>
</dbReference>
<proteinExistence type="inferred from homology"/>
<dbReference type="OrthoDB" id="9804434at2"/>
<dbReference type="Gene3D" id="3.40.1160.10">
    <property type="entry name" value="Acetylglutamate kinase-like"/>
    <property type="match status" value="1"/>
</dbReference>
<comment type="function">
    <text evidence="8">Catalyzes the transfer of a phosphate group to glutamate to form L-glutamate 5-phosphate.</text>
</comment>
<dbReference type="InterPro" id="IPR019797">
    <property type="entry name" value="Glutamate_5-kinase_CS"/>
</dbReference>
<keyword evidence="3 8" id="KW-0641">Proline biosynthesis</keyword>
<reference evidence="10 11" key="1">
    <citation type="submission" date="2010-08" db="EMBL/GenBank/DDBJ databases">
        <authorList>
            <consortium name="US DOE Joint Genome Institute (JGI-PGF)"/>
            <person name="Lucas S."/>
            <person name="Copeland A."/>
            <person name="Lapidus A."/>
            <person name="Cheng J.-F."/>
            <person name="Bruce D."/>
            <person name="Goodwin L."/>
            <person name="Pitluck S."/>
            <person name="Land M.L."/>
            <person name="Hauser L."/>
            <person name="Chang Y.-J."/>
            <person name="Anderson I.J."/>
            <person name="Johnson E."/>
            <person name="Mulhopadhyay B."/>
            <person name="Kyrpides N."/>
            <person name="Woyke T.J."/>
        </authorList>
    </citation>
    <scope>NUCLEOTIDE SEQUENCE [LARGE SCALE GENOMIC DNA]</scope>
    <source>
        <strain evidence="10 11">6</strain>
    </source>
</reference>
<dbReference type="InterPro" id="IPR001057">
    <property type="entry name" value="Glu/AcGlu_kinase"/>
</dbReference>
<evidence type="ECO:0000313" key="10">
    <source>
        <dbReference type="EMBL" id="EIM56553.1"/>
    </source>
</evidence>
<evidence type="ECO:0000256" key="4">
    <source>
        <dbReference type="ARBA" id="ARBA00022679"/>
    </source>
</evidence>
<evidence type="ECO:0000256" key="8">
    <source>
        <dbReference type="HAMAP-Rule" id="MF_00456"/>
    </source>
</evidence>
<comment type="similarity">
    <text evidence="8">Belongs to the glutamate 5-kinase family.</text>
</comment>
<evidence type="ECO:0000313" key="11">
    <source>
        <dbReference type="Proteomes" id="UP000005753"/>
    </source>
</evidence>
<evidence type="ECO:0000259" key="9">
    <source>
        <dbReference type="SMART" id="SM00359"/>
    </source>
</evidence>
<dbReference type="NCBIfam" id="TIGR01027">
    <property type="entry name" value="proB"/>
    <property type="match status" value="1"/>
</dbReference>
<dbReference type="SUPFAM" id="SSF53633">
    <property type="entry name" value="Carbamate kinase-like"/>
    <property type="match status" value="1"/>
</dbReference>
<feature type="binding site" evidence="8">
    <location>
        <begin position="172"/>
        <end position="173"/>
    </location>
    <ligand>
        <name>ATP</name>
        <dbReference type="ChEBI" id="CHEBI:30616"/>
    </ligand>
</feature>
<dbReference type="EMBL" id="CM001487">
    <property type="protein sequence ID" value="EIM56553.1"/>
    <property type="molecule type" value="Genomic_DNA"/>
</dbReference>
<dbReference type="InterPro" id="IPR001048">
    <property type="entry name" value="Asp/Glu/Uridylate_kinase"/>
</dbReference>
<dbReference type="InterPro" id="IPR036393">
    <property type="entry name" value="AceGlu_kinase-like_sf"/>
</dbReference>